<keyword evidence="3" id="KW-0479">Metal-binding</keyword>
<comment type="cofactor">
    <cofactor evidence="1">
        <name>Mg(2+)</name>
        <dbReference type="ChEBI" id="CHEBI:18420"/>
    </cofactor>
</comment>
<name>A0A1H4LBN6_9HYPH</name>
<evidence type="ECO:0000256" key="4">
    <source>
        <dbReference type="ARBA" id="ARBA00022842"/>
    </source>
</evidence>
<dbReference type="Pfam" id="PF13378">
    <property type="entry name" value="MR_MLE_C"/>
    <property type="match status" value="1"/>
</dbReference>
<dbReference type="FunFam" id="3.30.390.10:FF:000009">
    <property type="entry name" value="Hydrophobic dipeptide epimerase"/>
    <property type="match status" value="1"/>
</dbReference>
<dbReference type="InterPro" id="IPR013341">
    <property type="entry name" value="Mandelate_racemase_N_dom"/>
</dbReference>
<dbReference type="GO" id="GO:1901605">
    <property type="term" value="P:alpha-amino acid metabolic process"/>
    <property type="evidence" value="ECO:0007669"/>
    <property type="project" value="UniProtKB-ARBA"/>
</dbReference>
<sequence>MKITAIRAYQVDLPLKEGRYSWSNGNFVEVFDSTVVAIETDEGITGYAECCPLGSAYLPSYARGVRAGLEEIAPKLIGLDPTNLGLVNRAMDAALNGHPYVKAPLDIACWDVLGKASGLPLVTLLGGSAQDEVRLYRAISQEDPDQMAKKIAGYKAEGYTKFQLKVGGNADDDIARIRACREILDDTDILVADANTGWTRHEAARVVDAVADLDVYIEQPCPTYDECLSIRRRTAKPFVMDENITGLDMLVRGLADDAFDVINLKISKVGGLSKARTMRDVCLAHGIPMTIEDTWGGDIVTAAIAHLAQSTPSDFVFSATDFNSYGTKTIAANAPKRVDGGMKAPSAPGLGIEPDFKALGAPVLSFDKGV</sequence>
<dbReference type="SFLD" id="SFLDF00555">
    <property type="entry name" value="cis-3-hydroxy-L-proline_dehydr"/>
    <property type="match status" value="1"/>
</dbReference>
<dbReference type="CDD" id="cd03316">
    <property type="entry name" value="MR_like"/>
    <property type="match status" value="1"/>
</dbReference>
<keyword evidence="10" id="KW-1185">Reference proteome</keyword>
<dbReference type="InterPro" id="IPR054855">
    <property type="entry name" value="HProlDhtase"/>
</dbReference>
<dbReference type="GO" id="GO:0016836">
    <property type="term" value="F:hydro-lyase activity"/>
    <property type="evidence" value="ECO:0007669"/>
    <property type="project" value="InterPro"/>
</dbReference>
<evidence type="ECO:0000256" key="7">
    <source>
        <dbReference type="ARBA" id="ARBA00067346"/>
    </source>
</evidence>
<evidence type="ECO:0000259" key="8">
    <source>
        <dbReference type="SMART" id="SM00922"/>
    </source>
</evidence>
<dbReference type="EC" id="4.2.1.171" evidence="6"/>
<evidence type="ECO:0000313" key="10">
    <source>
        <dbReference type="Proteomes" id="UP000199064"/>
    </source>
</evidence>
<dbReference type="FunFam" id="3.20.20.120:FF:000020">
    <property type="entry name" value="4-hydroxyproline betaine 2-epimerase"/>
    <property type="match status" value="1"/>
</dbReference>
<feature type="domain" description="Mandelate racemase/muconate lactonizing enzyme C-terminal" evidence="8">
    <location>
        <begin position="144"/>
        <end position="237"/>
    </location>
</feature>
<dbReference type="PANTHER" id="PTHR48080:SF3">
    <property type="entry name" value="ENOLASE SUPERFAMILY MEMBER DDB_G0284701"/>
    <property type="match status" value="1"/>
</dbReference>
<keyword evidence="4" id="KW-0460">Magnesium</keyword>
<gene>
    <name evidence="9" type="ORF">SAMN05216452_2746</name>
</gene>
<dbReference type="SUPFAM" id="SSF54826">
    <property type="entry name" value="Enolase N-terminal domain-like"/>
    <property type="match status" value="1"/>
</dbReference>
<evidence type="ECO:0000256" key="1">
    <source>
        <dbReference type="ARBA" id="ARBA00001946"/>
    </source>
</evidence>
<dbReference type="InterPro" id="IPR034620">
    <property type="entry name" value="Cis-3-h-L-Pro_dehydratase"/>
</dbReference>
<comment type="similarity">
    <text evidence="2">Belongs to the mandelate racemase/muconate lactonizing enzyme family.</text>
</comment>
<dbReference type="SMART" id="SM00922">
    <property type="entry name" value="MR_MLE"/>
    <property type="match status" value="1"/>
</dbReference>
<organism evidence="9 10">
    <name type="scientific">Nitratireductor aquibiodomus</name>
    <dbReference type="NCBI Taxonomy" id="204799"/>
    <lineage>
        <taxon>Bacteria</taxon>
        <taxon>Pseudomonadati</taxon>
        <taxon>Pseudomonadota</taxon>
        <taxon>Alphaproteobacteria</taxon>
        <taxon>Hyphomicrobiales</taxon>
        <taxon>Phyllobacteriaceae</taxon>
        <taxon>Nitratireductor</taxon>
    </lineage>
</organism>
<dbReference type="RefSeq" id="WP_007010885.1">
    <property type="nucleotide sequence ID" value="NZ_FNSL01000001.1"/>
</dbReference>
<evidence type="ECO:0000256" key="5">
    <source>
        <dbReference type="ARBA" id="ARBA00051297"/>
    </source>
</evidence>
<proteinExistence type="inferred from homology"/>
<accession>A0A1H4LBN6</accession>
<dbReference type="Gene3D" id="3.30.390.10">
    <property type="entry name" value="Enolase-like, N-terminal domain"/>
    <property type="match status" value="1"/>
</dbReference>
<dbReference type="Pfam" id="PF02746">
    <property type="entry name" value="MR_MLE_N"/>
    <property type="match status" value="1"/>
</dbReference>
<dbReference type="InterPro" id="IPR036849">
    <property type="entry name" value="Enolase-like_C_sf"/>
</dbReference>
<dbReference type="InterPro" id="IPR013342">
    <property type="entry name" value="Mandelate_racemase_C"/>
</dbReference>
<dbReference type="SFLD" id="SFLDS00001">
    <property type="entry name" value="Enolase"/>
    <property type="match status" value="1"/>
</dbReference>
<dbReference type="SUPFAM" id="SSF51604">
    <property type="entry name" value="Enolase C-terminal domain-like"/>
    <property type="match status" value="1"/>
</dbReference>
<reference evidence="10" key="1">
    <citation type="submission" date="2016-10" db="EMBL/GenBank/DDBJ databases">
        <authorList>
            <person name="Varghese N."/>
            <person name="Submissions S."/>
        </authorList>
    </citation>
    <scope>NUCLEOTIDE SEQUENCE [LARGE SCALE GENOMIC DNA]</scope>
    <source>
        <strain evidence="10">ES.061</strain>
    </source>
</reference>
<dbReference type="GO" id="GO:0046872">
    <property type="term" value="F:metal ion binding"/>
    <property type="evidence" value="ECO:0007669"/>
    <property type="project" value="UniProtKB-KW"/>
</dbReference>
<dbReference type="AlphaFoldDB" id="A0A1H4LBN6"/>
<dbReference type="NCBIfam" id="NF043002">
    <property type="entry name" value="HProlDhtase"/>
    <property type="match status" value="1"/>
</dbReference>
<dbReference type="SFLD" id="SFLDG00180">
    <property type="entry name" value="muconate_cycloisomerase"/>
    <property type="match status" value="1"/>
</dbReference>
<dbReference type="PANTHER" id="PTHR48080">
    <property type="entry name" value="D-GALACTONATE DEHYDRATASE-RELATED"/>
    <property type="match status" value="1"/>
</dbReference>
<dbReference type="Gene3D" id="3.20.20.120">
    <property type="entry name" value="Enolase-like C-terminal domain"/>
    <property type="match status" value="1"/>
</dbReference>
<dbReference type="InterPro" id="IPR034593">
    <property type="entry name" value="DgoD-like"/>
</dbReference>
<evidence type="ECO:0000256" key="3">
    <source>
        <dbReference type="ARBA" id="ARBA00022723"/>
    </source>
</evidence>
<dbReference type="Proteomes" id="UP000199064">
    <property type="component" value="Unassembled WGS sequence"/>
</dbReference>
<dbReference type="InterPro" id="IPR029065">
    <property type="entry name" value="Enolase_C-like"/>
</dbReference>
<evidence type="ECO:0000256" key="2">
    <source>
        <dbReference type="ARBA" id="ARBA00008031"/>
    </source>
</evidence>
<dbReference type="InterPro" id="IPR029017">
    <property type="entry name" value="Enolase-like_N"/>
</dbReference>
<evidence type="ECO:0000256" key="6">
    <source>
        <dbReference type="ARBA" id="ARBA00067021"/>
    </source>
</evidence>
<protein>
    <recommendedName>
        <fullName evidence="7">Cis-3-hydroxy-L-proline dehydratase</fullName>
        <ecNumber evidence="6">4.2.1.171</ecNumber>
    </recommendedName>
</protein>
<comment type="catalytic activity">
    <reaction evidence="5">
        <text>cis-3-hydroxy-L-proline = 1-pyrroline-2-carboxylate + H2O</text>
        <dbReference type="Rhea" id="RHEA:47624"/>
        <dbReference type="ChEBI" id="CHEBI:15377"/>
        <dbReference type="ChEBI" id="CHEBI:39785"/>
        <dbReference type="ChEBI" id="CHEBI:60041"/>
        <dbReference type="EC" id="4.2.1.171"/>
    </reaction>
</comment>
<dbReference type="EMBL" id="FNSL01000001">
    <property type="protein sequence ID" value="SEB68137.1"/>
    <property type="molecule type" value="Genomic_DNA"/>
</dbReference>
<evidence type="ECO:0000313" key="9">
    <source>
        <dbReference type="EMBL" id="SEB68137.1"/>
    </source>
</evidence>